<dbReference type="PROSITE" id="PS00237">
    <property type="entry name" value="G_PROTEIN_RECEP_F1_1"/>
    <property type="match status" value="1"/>
</dbReference>
<evidence type="ECO:0000256" key="8">
    <source>
        <dbReference type="RuleBase" id="RU000688"/>
    </source>
</evidence>
<dbReference type="CDD" id="cd00637">
    <property type="entry name" value="7tm_classA_rhodopsin-like"/>
    <property type="match status" value="1"/>
</dbReference>
<dbReference type="STRING" id="46731.A0A3M6UA90"/>
<proteinExistence type="inferred from homology"/>
<dbReference type="OrthoDB" id="10037617at2759"/>
<dbReference type="Pfam" id="PF00001">
    <property type="entry name" value="7tm_1"/>
    <property type="match status" value="1"/>
</dbReference>
<evidence type="ECO:0000256" key="9">
    <source>
        <dbReference type="SAM" id="Phobius"/>
    </source>
</evidence>
<dbReference type="GO" id="GO:0004930">
    <property type="term" value="F:G protein-coupled receptor activity"/>
    <property type="evidence" value="ECO:0007669"/>
    <property type="project" value="UniProtKB-KW"/>
</dbReference>
<evidence type="ECO:0000256" key="2">
    <source>
        <dbReference type="ARBA" id="ARBA00022692"/>
    </source>
</evidence>
<reference evidence="11 12" key="1">
    <citation type="journal article" date="2018" name="Sci. Rep.">
        <title>Comparative analysis of the Pocillopora damicornis genome highlights role of immune system in coral evolution.</title>
        <authorList>
            <person name="Cunning R."/>
            <person name="Bay R.A."/>
            <person name="Gillette P."/>
            <person name="Baker A.C."/>
            <person name="Traylor-Knowles N."/>
        </authorList>
    </citation>
    <scope>NUCLEOTIDE SEQUENCE [LARGE SCALE GENOMIC DNA]</scope>
    <source>
        <strain evidence="11">RSMAS</strain>
        <tissue evidence="11">Whole animal</tissue>
    </source>
</reference>
<keyword evidence="3 9" id="KW-1133">Transmembrane helix</keyword>
<dbReference type="GO" id="GO:0016020">
    <property type="term" value="C:membrane"/>
    <property type="evidence" value="ECO:0007669"/>
    <property type="project" value="UniProtKB-SubCell"/>
</dbReference>
<feature type="transmembrane region" description="Helical" evidence="9">
    <location>
        <begin position="271"/>
        <end position="290"/>
    </location>
</feature>
<dbReference type="SUPFAM" id="SSF81321">
    <property type="entry name" value="Family A G protein-coupled receptor-like"/>
    <property type="match status" value="1"/>
</dbReference>
<dbReference type="AlphaFoldDB" id="A0A3M6UA90"/>
<comment type="similarity">
    <text evidence="8">Belongs to the G-protein coupled receptor 1 family.</text>
</comment>
<evidence type="ECO:0000313" key="12">
    <source>
        <dbReference type="Proteomes" id="UP000275408"/>
    </source>
</evidence>
<gene>
    <name evidence="11" type="ORF">pdam_00018323</name>
</gene>
<evidence type="ECO:0000256" key="5">
    <source>
        <dbReference type="ARBA" id="ARBA00023136"/>
    </source>
</evidence>
<dbReference type="PANTHER" id="PTHR24240">
    <property type="entry name" value="OPSIN"/>
    <property type="match status" value="1"/>
</dbReference>
<keyword evidence="6 8" id="KW-0675">Receptor</keyword>
<dbReference type="InterPro" id="IPR050125">
    <property type="entry name" value="GPCR_opsins"/>
</dbReference>
<feature type="transmembrane region" description="Helical" evidence="9">
    <location>
        <begin position="125"/>
        <end position="148"/>
    </location>
</feature>
<dbReference type="EMBL" id="RCHS01001947">
    <property type="protein sequence ID" value="RMX50449.1"/>
    <property type="molecule type" value="Genomic_DNA"/>
</dbReference>
<evidence type="ECO:0000256" key="6">
    <source>
        <dbReference type="ARBA" id="ARBA00023170"/>
    </source>
</evidence>
<dbReference type="PROSITE" id="PS50262">
    <property type="entry name" value="G_PROTEIN_RECEP_F1_2"/>
    <property type="match status" value="1"/>
</dbReference>
<keyword evidence="2 8" id="KW-0812">Transmembrane</keyword>
<evidence type="ECO:0000256" key="1">
    <source>
        <dbReference type="ARBA" id="ARBA00004141"/>
    </source>
</evidence>
<dbReference type="Proteomes" id="UP000275408">
    <property type="component" value="Unassembled WGS sequence"/>
</dbReference>
<feature type="transmembrane region" description="Helical" evidence="9">
    <location>
        <begin position="237"/>
        <end position="259"/>
    </location>
</feature>
<dbReference type="SMART" id="SM01381">
    <property type="entry name" value="7TM_GPCR_Srsx"/>
    <property type="match status" value="1"/>
</dbReference>
<feature type="transmembrane region" description="Helical" evidence="9">
    <location>
        <begin position="173"/>
        <end position="194"/>
    </location>
</feature>
<dbReference type="Gene3D" id="1.20.1070.10">
    <property type="entry name" value="Rhodopsin 7-helix transmembrane proteins"/>
    <property type="match status" value="1"/>
</dbReference>
<dbReference type="PRINTS" id="PR00237">
    <property type="entry name" value="GPCRRHODOPSN"/>
</dbReference>
<feature type="transmembrane region" description="Helical" evidence="9">
    <location>
        <begin position="87"/>
        <end position="105"/>
    </location>
</feature>
<name>A0A3M6UA90_POCDA</name>
<evidence type="ECO:0000256" key="4">
    <source>
        <dbReference type="ARBA" id="ARBA00023040"/>
    </source>
</evidence>
<keyword evidence="4 8" id="KW-0297">G-protein coupled receptor</keyword>
<comment type="subcellular location">
    <subcellularLocation>
        <location evidence="1">Membrane</location>
        <topology evidence="1">Multi-pass membrane protein</topology>
    </subcellularLocation>
</comment>
<keyword evidence="12" id="KW-1185">Reference proteome</keyword>
<dbReference type="InterPro" id="IPR000276">
    <property type="entry name" value="GPCR_Rhodpsn"/>
</dbReference>
<evidence type="ECO:0000259" key="10">
    <source>
        <dbReference type="PROSITE" id="PS50262"/>
    </source>
</evidence>
<evidence type="ECO:0000313" key="11">
    <source>
        <dbReference type="EMBL" id="RMX50449.1"/>
    </source>
</evidence>
<accession>A0A3M6UA90</accession>
<organism evidence="11 12">
    <name type="scientific">Pocillopora damicornis</name>
    <name type="common">Cauliflower coral</name>
    <name type="synonym">Millepora damicornis</name>
    <dbReference type="NCBI Taxonomy" id="46731"/>
    <lineage>
        <taxon>Eukaryota</taxon>
        <taxon>Metazoa</taxon>
        <taxon>Cnidaria</taxon>
        <taxon>Anthozoa</taxon>
        <taxon>Hexacorallia</taxon>
        <taxon>Scleractinia</taxon>
        <taxon>Astrocoeniina</taxon>
        <taxon>Pocilloporidae</taxon>
        <taxon>Pocillopora</taxon>
    </lineage>
</organism>
<feature type="domain" description="G-protein coupled receptors family 1 profile" evidence="10">
    <location>
        <begin position="26"/>
        <end position="287"/>
    </location>
</feature>
<feature type="transmembrane region" description="Helical" evidence="9">
    <location>
        <begin position="14"/>
        <end position="34"/>
    </location>
</feature>
<sequence length="312" mass="35889">MTDRSLSLVCVESFMFLIINIAAIIGNTFVVAAISRNRDLRKITHCYILTLAISDLFVAVTCMPLTLGASLKGRWLYSDITCQLQGHVMQVWACFSLTIVSVTAINRYYRVVRPIRYRKIFTKRFTLVTTISPLVIWACLDIGMMSVMDARFKFAPHFFCTPYLTNKLMKRAVALPIYLSFIVVALFVVLICYFKVYRVVRRHVILVRPNIVGASFQPGNENKLSCRVDEINATKMVFVIIMVNFLLWIPVCIIGALYFCDIVMPKWTHLMYDYLMFITAATNPLIYGLMNKAFRDEYLRILKCKRSANNIS</sequence>
<dbReference type="InterPro" id="IPR017452">
    <property type="entry name" value="GPCR_Rhodpsn_7TM"/>
</dbReference>
<dbReference type="OMA" id="WIFIAES"/>
<comment type="caution">
    <text evidence="11">The sequence shown here is derived from an EMBL/GenBank/DDBJ whole genome shotgun (WGS) entry which is preliminary data.</text>
</comment>
<feature type="transmembrane region" description="Helical" evidence="9">
    <location>
        <begin position="46"/>
        <end position="67"/>
    </location>
</feature>
<keyword evidence="5 9" id="KW-0472">Membrane</keyword>
<protein>
    <recommendedName>
        <fullName evidence="10">G-protein coupled receptors family 1 profile domain-containing protein</fullName>
    </recommendedName>
</protein>
<evidence type="ECO:0000256" key="7">
    <source>
        <dbReference type="ARBA" id="ARBA00023224"/>
    </source>
</evidence>
<keyword evidence="7 8" id="KW-0807">Transducer</keyword>
<evidence type="ECO:0000256" key="3">
    <source>
        <dbReference type="ARBA" id="ARBA00022989"/>
    </source>
</evidence>